<dbReference type="SUPFAM" id="SSF54909">
    <property type="entry name" value="Dimeric alpha+beta barrel"/>
    <property type="match status" value="1"/>
</dbReference>
<protein>
    <submittedName>
        <fullName evidence="2">Unannotated protein</fullName>
    </submittedName>
</protein>
<dbReference type="EMBL" id="CAEZTM010000001">
    <property type="protein sequence ID" value="CAB4560508.1"/>
    <property type="molecule type" value="Genomic_DNA"/>
</dbReference>
<dbReference type="Gene3D" id="3.30.70.100">
    <property type="match status" value="1"/>
</dbReference>
<evidence type="ECO:0000259" key="1">
    <source>
        <dbReference type="Pfam" id="PF03992"/>
    </source>
</evidence>
<accession>A0A6J6DGK2</accession>
<gene>
    <name evidence="2" type="ORF">UFOPK1684_00049</name>
</gene>
<dbReference type="AlphaFoldDB" id="A0A6J6DGK2"/>
<dbReference type="Pfam" id="PF03992">
    <property type="entry name" value="ABM"/>
    <property type="match status" value="1"/>
</dbReference>
<proteinExistence type="predicted"/>
<name>A0A6J6DGK2_9ZZZZ</name>
<reference evidence="2" key="1">
    <citation type="submission" date="2020-05" db="EMBL/GenBank/DDBJ databases">
        <authorList>
            <person name="Chiriac C."/>
            <person name="Salcher M."/>
            <person name="Ghai R."/>
            <person name="Kavagutti S V."/>
        </authorList>
    </citation>
    <scope>NUCLEOTIDE SEQUENCE</scope>
</reference>
<sequence length="84" mass="9785">MRSLILELLPTIRRIEGCEEYRLFDAVDGDVLLIEKWSSRERWRAHFEAPAILRLKAELADRVVVPVERLEMYEADSDKGGARD</sequence>
<organism evidence="2">
    <name type="scientific">freshwater metagenome</name>
    <dbReference type="NCBI Taxonomy" id="449393"/>
    <lineage>
        <taxon>unclassified sequences</taxon>
        <taxon>metagenomes</taxon>
        <taxon>ecological metagenomes</taxon>
    </lineage>
</organism>
<dbReference type="InterPro" id="IPR011008">
    <property type="entry name" value="Dimeric_a/b-barrel"/>
</dbReference>
<feature type="domain" description="ABM" evidence="1">
    <location>
        <begin position="5"/>
        <end position="55"/>
    </location>
</feature>
<evidence type="ECO:0000313" key="2">
    <source>
        <dbReference type="EMBL" id="CAB4560508.1"/>
    </source>
</evidence>
<dbReference type="InterPro" id="IPR007138">
    <property type="entry name" value="ABM_dom"/>
</dbReference>